<dbReference type="SUPFAM" id="SSF48024">
    <property type="entry name" value="N-terminal domain of DnaB helicase"/>
    <property type="match status" value="1"/>
</dbReference>
<dbReference type="FunFam" id="3.40.1360.10:FF:000002">
    <property type="entry name" value="DNA primase"/>
    <property type="match status" value="1"/>
</dbReference>
<keyword evidence="7 12" id="KW-0863">Zinc-finger</keyword>
<reference evidence="16" key="2">
    <citation type="submission" date="2021-04" db="EMBL/GenBank/DDBJ databases">
        <authorList>
            <person name="Gilroy R."/>
        </authorList>
    </citation>
    <scope>NUCLEOTIDE SEQUENCE</scope>
    <source>
        <strain evidence="16">CHK193-4272</strain>
    </source>
</reference>
<dbReference type="PANTHER" id="PTHR30313:SF2">
    <property type="entry name" value="DNA PRIMASE"/>
    <property type="match status" value="1"/>
</dbReference>
<evidence type="ECO:0000256" key="4">
    <source>
        <dbReference type="ARBA" id="ARBA00022695"/>
    </source>
</evidence>
<dbReference type="InterPro" id="IPR006295">
    <property type="entry name" value="DNA_primase_DnaG"/>
</dbReference>
<accession>A0A9D1TIP6</accession>
<dbReference type="PIRSF" id="PIRSF002811">
    <property type="entry name" value="DnaG"/>
    <property type="match status" value="1"/>
</dbReference>
<evidence type="ECO:0000256" key="7">
    <source>
        <dbReference type="ARBA" id="ARBA00022771"/>
    </source>
</evidence>
<keyword evidence="3 12" id="KW-0808">Transferase</keyword>
<comment type="catalytic activity">
    <reaction evidence="12">
        <text>ssDNA + n NTP = ssDNA/pppN(pN)n-1 hybrid + (n-1) diphosphate.</text>
        <dbReference type="EC" id="2.7.7.101"/>
    </reaction>
</comment>
<dbReference type="Pfam" id="PF08275">
    <property type="entry name" value="DNAG_N"/>
    <property type="match status" value="1"/>
</dbReference>
<dbReference type="SUPFAM" id="SSF57783">
    <property type="entry name" value="Zinc beta-ribbon"/>
    <property type="match status" value="1"/>
</dbReference>
<dbReference type="InterPro" id="IPR016136">
    <property type="entry name" value="DNA_helicase_N/primase_C"/>
</dbReference>
<evidence type="ECO:0000256" key="11">
    <source>
        <dbReference type="ARBA" id="ARBA00023163"/>
    </source>
</evidence>
<dbReference type="PROSITE" id="PS50880">
    <property type="entry name" value="TOPRIM"/>
    <property type="match status" value="1"/>
</dbReference>
<evidence type="ECO:0000256" key="9">
    <source>
        <dbReference type="ARBA" id="ARBA00022842"/>
    </source>
</evidence>
<keyword evidence="8 12" id="KW-0862">Zinc</keyword>
<dbReference type="Pfam" id="PF10410">
    <property type="entry name" value="DnaB_bind"/>
    <property type="match status" value="1"/>
</dbReference>
<dbReference type="NCBIfam" id="TIGR01391">
    <property type="entry name" value="dnaG"/>
    <property type="match status" value="1"/>
</dbReference>
<dbReference type="PANTHER" id="PTHR30313">
    <property type="entry name" value="DNA PRIMASE"/>
    <property type="match status" value="1"/>
</dbReference>
<keyword evidence="5 12" id="KW-0235">DNA replication</keyword>
<evidence type="ECO:0000313" key="16">
    <source>
        <dbReference type="EMBL" id="HIV63043.1"/>
    </source>
</evidence>
<dbReference type="SMART" id="SM00493">
    <property type="entry name" value="TOPRIM"/>
    <property type="match status" value="1"/>
</dbReference>
<evidence type="ECO:0000256" key="2">
    <source>
        <dbReference type="ARBA" id="ARBA00022515"/>
    </source>
</evidence>
<proteinExistence type="inferred from homology"/>
<protein>
    <recommendedName>
        <fullName evidence="12 13">DNA primase</fullName>
        <ecNumber evidence="12">2.7.7.101</ecNumber>
    </recommendedName>
</protein>
<dbReference type="GO" id="GO:0005737">
    <property type="term" value="C:cytoplasm"/>
    <property type="evidence" value="ECO:0007669"/>
    <property type="project" value="TreeGrafter"/>
</dbReference>
<dbReference type="GO" id="GO:0003678">
    <property type="term" value="F:DNA helicase activity"/>
    <property type="evidence" value="ECO:0007669"/>
    <property type="project" value="InterPro"/>
</dbReference>
<dbReference type="GO" id="GO:0003677">
    <property type="term" value="F:DNA binding"/>
    <property type="evidence" value="ECO:0007669"/>
    <property type="project" value="UniProtKB-KW"/>
</dbReference>
<dbReference type="EC" id="2.7.7.101" evidence="12"/>
<comment type="similarity">
    <text evidence="12 13">Belongs to the DnaG primase family.</text>
</comment>
<comment type="cofactor">
    <cofactor evidence="12 13 14">
        <name>Zn(2+)</name>
        <dbReference type="ChEBI" id="CHEBI:29105"/>
    </cofactor>
    <text evidence="12 13 14">Binds 1 zinc ion per monomer.</text>
</comment>
<dbReference type="GO" id="GO:0000428">
    <property type="term" value="C:DNA-directed RNA polymerase complex"/>
    <property type="evidence" value="ECO:0007669"/>
    <property type="project" value="UniProtKB-KW"/>
</dbReference>
<dbReference type="GO" id="GO:0006269">
    <property type="term" value="P:DNA replication, synthesis of primer"/>
    <property type="evidence" value="ECO:0007669"/>
    <property type="project" value="UniProtKB-UniRule"/>
</dbReference>
<keyword evidence="1 12" id="KW-0240">DNA-directed RNA polymerase</keyword>
<dbReference type="Pfam" id="PF13155">
    <property type="entry name" value="Toprim_2"/>
    <property type="match status" value="1"/>
</dbReference>
<dbReference type="Proteomes" id="UP000886808">
    <property type="component" value="Unassembled WGS sequence"/>
</dbReference>
<dbReference type="AlphaFoldDB" id="A0A9D1TIP6"/>
<dbReference type="GO" id="GO:0008270">
    <property type="term" value="F:zinc ion binding"/>
    <property type="evidence" value="ECO:0007669"/>
    <property type="project" value="UniProtKB-UniRule"/>
</dbReference>
<gene>
    <name evidence="12 16" type="primary">dnaG</name>
    <name evidence="16" type="ORF">H9746_09450</name>
</gene>
<evidence type="ECO:0000256" key="3">
    <source>
        <dbReference type="ARBA" id="ARBA00022679"/>
    </source>
</evidence>
<evidence type="ECO:0000256" key="6">
    <source>
        <dbReference type="ARBA" id="ARBA00022723"/>
    </source>
</evidence>
<keyword evidence="6 12" id="KW-0479">Metal-binding</keyword>
<dbReference type="InterPro" id="IPR013264">
    <property type="entry name" value="DNAG_N"/>
</dbReference>
<dbReference type="Gene3D" id="3.90.980.10">
    <property type="entry name" value="DNA primase, catalytic core, N-terminal domain"/>
    <property type="match status" value="1"/>
</dbReference>
<keyword evidence="9" id="KW-0460">Magnesium</keyword>
<dbReference type="Gene3D" id="3.40.1360.10">
    <property type="match status" value="1"/>
</dbReference>
<dbReference type="InterPro" id="IPR030846">
    <property type="entry name" value="DnaG_bac"/>
</dbReference>
<dbReference type="InterPro" id="IPR050219">
    <property type="entry name" value="DnaG_primase"/>
</dbReference>
<dbReference type="Pfam" id="PF00772">
    <property type="entry name" value="DnaB"/>
    <property type="match status" value="1"/>
</dbReference>
<dbReference type="FunFam" id="3.90.580.10:FF:000001">
    <property type="entry name" value="DNA primase"/>
    <property type="match status" value="1"/>
</dbReference>
<dbReference type="InterPro" id="IPR002694">
    <property type="entry name" value="Znf_CHC2"/>
</dbReference>
<dbReference type="Pfam" id="PF01807">
    <property type="entry name" value="Zn_ribbon_DnaG"/>
    <property type="match status" value="1"/>
</dbReference>
<dbReference type="EMBL" id="DXIE01000057">
    <property type="protein sequence ID" value="HIV63043.1"/>
    <property type="molecule type" value="Genomic_DNA"/>
</dbReference>
<evidence type="ECO:0000313" key="17">
    <source>
        <dbReference type="Proteomes" id="UP000886808"/>
    </source>
</evidence>
<evidence type="ECO:0000256" key="12">
    <source>
        <dbReference type="HAMAP-Rule" id="MF_00974"/>
    </source>
</evidence>
<keyword evidence="10 12" id="KW-0238">DNA-binding</keyword>
<reference evidence="16" key="1">
    <citation type="journal article" date="2021" name="PeerJ">
        <title>Extensive microbial diversity within the chicken gut microbiome revealed by metagenomics and culture.</title>
        <authorList>
            <person name="Gilroy R."/>
            <person name="Ravi A."/>
            <person name="Getino M."/>
            <person name="Pursley I."/>
            <person name="Horton D.L."/>
            <person name="Alikhan N.F."/>
            <person name="Baker D."/>
            <person name="Gharbi K."/>
            <person name="Hall N."/>
            <person name="Watson M."/>
            <person name="Adriaenssens E.M."/>
            <person name="Foster-Nyarko E."/>
            <person name="Jarju S."/>
            <person name="Secka A."/>
            <person name="Antonio M."/>
            <person name="Oren A."/>
            <person name="Chaudhuri R.R."/>
            <person name="La Ragione R."/>
            <person name="Hildebrand F."/>
            <person name="Pallen M.J."/>
        </authorList>
    </citation>
    <scope>NUCLEOTIDE SEQUENCE</scope>
    <source>
        <strain evidence="16">CHK193-4272</strain>
    </source>
</reference>
<sequence length="584" mass="66057">MAIDQSFLDELTARSDIVDVVSRYVSLKKSGSNYFGLCPFHNEKSPSFSVSQDKQIFHCFGCGVGGGVLSFIMRAEGLEFYDAVSFLAKQHGMTVPENNYDNKTSRKRERLLELMKDTARFYYSELWKPENVKVQQYFAKRGLTRKTMNRFGLGFAPDSFFATMDAMKEKGYTQDELLACGLVAKSEKGNLYDKFRNRVMFPIFDLRGNVIAFGGRVMDDSKPKYLNSPETTIFHKSRNLFAIEKARKTANDYFILAEGYMDVIALHQAGFDSAVASLGTALTEEQARLIARYTKNIVISYDADNAGQAAAQRAIDILKKSGLNVRVLRIPNAKDPDEFIKEKGSDAFRRLIEQSADDIAYKLNNIASKFDLEEDKDRISFLKEAAYMLALIDSDIEREIYTSRAANMAKISSDSMMLEVRKALQKRKQNLQKQKKLEVRSVTQNAQPRDKAFKYENITSARSEEGILSVIFGDNTLVSYLNGKISPDDFTSPILKAFFMHALELYNNDKSITIPAFEGYFEPEALSLLTNITSRPVPAMREKALDDYINNIKSCKLKQTDSDTDSLLSFAKAKKEKNFGGNRI</sequence>
<dbReference type="InterPro" id="IPR006171">
    <property type="entry name" value="TOPRIM_dom"/>
</dbReference>
<dbReference type="GO" id="GO:0003899">
    <property type="term" value="F:DNA-directed RNA polymerase activity"/>
    <property type="evidence" value="ECO:0007669"/>
    <property type="project" value="UniProtKB-UniRule"/>
</dbReference>
<dbReference type="SUPFAM" id="SSF56731">
    <property type="entry name" value="DNA primase core"/>
    <property type="match status" value="1"/>
</dbReference>
<comment type="caution">
    <text evidence="16">The sequence shown here is derived from an EMBL/GenBank/DDBJ whole genome shotgun (WGS) entry which is preliminary data.</text>
</comment>
<comment type="domain">
    <text evidence="12">Contains an N-terminal zinc-binding domain, a central core domain that contains the primase activity, and a C-terminal DnaB-binding domain.</text>
</comment>
<evidence type="ECO:0000256" key="10">
    <source>
        <dbReference type="ARBA" id="ARBA00023125"/>
    </source>
</evidence>
<evidence type="ECO:0000256" key="14">
    <source>
        <dbReference type="PIRSR" id="PIRSR002811-1"/>
    </source>
</evidence>
<evidence type="ECO:0000256" key="13">
    <source>
        <dbReference type="PIRNR" id="PIRNR002811"/>
    </source>
</evidence>
<dbReference type="HAMAP" id="MF_00974">
    <property type="entry name" value="DNA_primase_DnaG"/>
    <property type="match status" value="1"/>
</dbReference>
<name>A0A9D1TIP6_9FIRM</name>
<evidence type="ECO:0000256" key="1">
    <source>
        <dbReference type="ARBA" id="ARBA00022478"/>
    </source>
</evidence>
<evidence type="ECO:0000256" key="8">
    <source>
        <dbReference type="ARBA" id="ARBA00022833"/>
    </source>
</evidence>
<comment type="function">
    <text evidence="12 13">RNA polymerase that catalyzes the synthesis of short RNA molecules used as primers for DNA polymerase during DNA replication.</text>
</comment>
<dbReference type="InterPro" id="IPR019475">
    <property type="entry name" value="DNA_primase_DnaB-bd"/>
</dbReference>
<comment type="subunit">
    <text evidence="12">Monomer. Interacts with DnaB.</text>
</comment>
<dbReference type="GO" id="GO:0005524">
    <property type="term" value="F:ATP binding"/>
    <property type="evidence" value="ECO:0007669"/>
    <property type="project" value="InterPro"/>
</dbReference>
<dbReference type="Gene3D" id="1.10.860.10">
    <property type="entry name" value="DNAb Helicase, Chain A"/>
    <property type="match status" value="1"/>
</dbReference>
<dbReference type="InterPro" id="IPR007693">
    <property type="entry name" value="DNA_helicase_DnaB-like_N"/>
</dbReference>
<dbReference type="InterPro" id="IPR036977">
    <property type="entry name" value="DNA_primase_Znf_CHC2"/>
</dbReference>
<feature type="domain" description="Toprim" evidence="15">
    <location>
        <begin position="252"/>
        <end position="333"/>
    </location>
</feature>
<dbReference type="GO" id="GO:1990077">
    <property type="term" value="C:primosome complex"/>
    <property type="evidence" value="ECO:0007669"/>
    <property type="project" value="UniProtKB-KW"/>
</dbReference>
<feature type="zinc finger region" description="CHC2-type" evidence="12 14">
    <location>
        <begin position="38"/>
        <end position="62"/>
    </location>
</feature>
<evidence type="ECO:0000256" key="5">
    <source>
        <dbReference type="ARBA" id="ARBA00022705"/>
    </source>
</evidence>
<evidence type="ECO:0000259" key="15">
    <source>
        <dbReference type="PROSITE" id="PS50880"/>
    </source>
</evidence>
<dbReference type="FunFam" id="3.90.980.10:FF:000001">
    <property type="entry name" value="DNA primase"/>
    <property type="match status" value="1"/>
</dbReference>
<dbReference type="SMART" id="SM00400">
    <property type="entry name" value="ZnF_CHCC"/>
    <property type="match status" value="1"/>
</dbReference>
<keyword evidence="11 12" id="KW-0804">Transcription</keyword>
<dbReference type="Gene3D" id="3.90.580.10">
    <property type="entry name" value="Zinc finger, CHC2-type domain"/>
    <property type="match status" value="1"/>
</dbReference>
<dbReference type="InterPro" id="IPR036185">
    <property type="entry name" value="DNA_heli_DnaB-like_N_sf"/>
</dbReference>
<dbReference type="InterPro" id="IPR037068">
    <property type="entry name" value="DNA_primase_core_N_sf"/>
</dbReference>
<dbReference type="CDD" id="cd03364">
    <property type="entry name" value="TOPRIM_DnaG_primases"/>
    <property type="match status" value="1"/>
</dbReference>
<keyword evidence="4 12" id="KW-0548">Nucleotidyltransferase</keyword>
<keyword evidence="2 12" id="KW-0639">Primosome</keyword>
<organism evidence="16 17">
    <name type="scientific">Candidatus Butyricicoccus avistercoris</name>
    <dbReference type="NCBI Taxonomy" id="2838518"/>
    <lineage>
        <taxon>Bacteria</taxon>
        <taxon>Bacillati</taxon>
        <taxon>Bacillota</taxon>
        <taxon>Clostridia</taxon>
        <taxon>Eubacteriales</taxon>
        <taxon>Butyricicoccaceae</taxon>
        <taxon>Butyricicoccus</taxon>
    </lineage>
</organism>
<dbReference type="InterPro" id="IPR034151">
    <property type="entry name" value="TOPRIM_DnaG_bac"/>
</dbReference>